<gene>
    <name evidence="11" type="ORF">PAC_04138</name>
</gene>
<evidence type="ECO:0000256" key="2">
    <source>
        <dbReference type="ARBA" id="ARBA00022723"/>
    </source>
</evidence>
<dbReference type="OrthoDB" id="4161332at2759"/>
<keyword evidence="2" id="KW-0479">Metal-binding</keyword>
<dbReference type="CDD" id="cd12148">
    <property type="entry name" value="fungal_TF_MHR"/>
    <property type="match status" value="1"/>
</dbReference>
<evidence type="ECO:0000256" key="5">
    <source>
        <dbReference type="ARBA" id="ARBA00023125"/>
    </source>
</evidence>
<dbReference type="PANTHER" id="PTHR31313:SF86">
    <property type="entry name" value="ZN(2)-C6 FUNGAL-TYPE DOMAIN-CONTAINING PROTEIN"/>
    <property type="match status" value="1"/>
</dbReference>
<sequence length="689" mass="77345">MKCDSERPCRHCKEHGKTCVYAELAKKPRPSTSRINQLEQENQRLQETLSNLRAEIETTNNSNEVPSNARLNTLQCGAISSQPSNTSRPCRRPSTHSERPQILTPASLSSDTKTVQRTFSPDKESIYHGPTSTVFDEKTTEIGNRPDTANIAKVPEMWVKSQLVAESARQRQLETVNLIAGKFDFDGVDPELGMHLLSLFWSRQQSSGPIVYRTAFMRDMACAGPYFSKLLLNAIYFYACKHTSRVEVRRDPNNRLTTGWMFRQRVDELLRNDFGKSNITTIQALLLMSTAIFSWCDEKSVSWLYAGMAFNMIIDLGINVNAVILRRQFSEEELEARRRLFWAAYVIDKLQSLYQGRPSCLRESDTNVALIFLDEHEELELFDPLSYAELERSPMSPGEKSGSRNPDDLLHESKSLHAELENWRKSLPPHLDLDPSDPVTKVPLPHMLALLAMFNVLIILLHRPFVSDGHLNSTSSIIALNAFSICPAAAFEIDQLLRTYGQPFCFKATPYIMSYATYVSATIHVRLAAQREHGSDAHKALQRCLDVLEKQQSSCWSPRRAKLVIHALIARMGVVLEATESRAEMSDLTSDFDIDAIIRTFARDQRPAESTAEQLPSGLGAGCMVGSTFNSAFPSSNIVINGSELLNEQTASMTDSDLDLLYDPIFGFNGSAFDDLDFGFGSDLARVAF</sequence>
<dbReference type="PANTHER" id="PTHR31313">
    <property type="entry name" value="TY1 ENHANCER ACTIVATOR"/>
    <property type="match status" value="1"/>
</dbReference>
<dbReference type="InterPro" id="IPR007219">
    <property type="entry name" value="XnlR_reg_dom"/>
</dbReference>
<keyword evidence="3" id="KW-0862">Zinc</keyword>
<feature type="coiled-coil region" evidence="8">
    <location>
        <begin position="35"/>
        <end position="62"/>
    </location>
</feature>
<comment type="subcellular location">
    <subcellularLocation>
        <location evidence="1">Nucleus</location>
    </subcellularLocation>
</comment>
<dbReference type="GO" id="GO:0006351">
    <property type="term" value="P:DNA-templated transcription"/>
    <property type="evidence" value="ECO:0007669"/>
    <property type="project" value="InterPro"/>
</dbReference>
<feature type="compositionally biased region" description="Polar residues" evidence="9">
    <location>
        <begin position="79"/>
        <end position="88"/>
    </location>
</feature>
<dbReference type="InterPro" id="IPR051615">
    <property type="entry name" value="Transcr_Regulatory_Elem"/>
</dbReference>
<dbReference type="SMART" id="SM00906">
    <property type="entry name" value="Fungal_trans"/>
    <property type="match status" value="1"/>
</dbReference>
<keyword evidence="7" id="KW-0539">Nucleus</keyword>
<evidence type="ECO:0000313" key="12">
    <source>
        <dbReference type="Proteomes" id="UP000184330"/>
    </source>
</evidence>
<dbReference type="EMBL" id="FJOG01000004">
    <property type="protein sequence ID" value="CZR54255.1"/>
    <property type="molecule type" value="Genomic_DNA"/>
</dbReference>
<protein>
    <submittedName>
        <fullName evidence="11">Related to pathway-specific regulatory protein nit-4</fullName>
    </submittedName>
</protein>
<dbReference type="GO" id="GO:0000981">
    <property type="term" value="F:DNA-binding transcription factor activity, RNA polymerase II-specific"/>
    <property type="evidence" value="ECO:0007669"/>
    <property type="project" value="InterPro"/>
</dbReference>
<dbReference type="Gene3D" id="4.10.240.10">
    <property type="entry name" value="Zn(2)-C6 fungal-type DNA-binding domain"/>
    <property type="match status" value="1"/>
</dbReference>
<name>A0A1L7WNA3_9HELO</name>
<accession>A0A1L7WNA3</accession>
<evidence type="ECO:0000256" key="7">
    <source>
        <dbReference type="ARBA" id="ARBA00023242"/>
    </source>
</evidence>
<dbReference type="InterPro" id="IPR001138">
    <property type="entry name" value="Zn2Cys6_DnaBD"/>
</dbReference>
<evidence type="ECO:0000313" key="11">
    <source>
        <dbReference type="EMBL" id="CZR54255.1"/>
    </source>
</evidence>
<evidence type="ECO:0000256" key="9">
    <source>
        <dbReference type="SAM" id="MobiDB-lite"/>
    </source>
</evidence>
<evidence type="ECO:0000256" key="3">
    <source>
        <dbReference type="ARBA" id="ARBA00022833"/>
    </source>
</evidence>
<dbReference type="GO" id="GO:0005634">
    <property type="term" value="C:nucleus"/>
    <property type="evidence" value="ECO:0007669"/>
    <property type="project" value="UniProtKB-SubCell"/>
</dbReference>
<evidence type="ECO:0000256" key="6">
    <source>
        <dbReference type="ARBA" id="ARBA00023163"/>
    </source>
</evidence>
<dbReference type="Pfam" id="PF00172">
    <property type="entry name" value="Zn_clus"/>
    <property type="match status" value="1"/>
</dbReference>
<keyword evidence="6" id="KW-0804">Transcription</keyword>
<evidence type="ECO:0000256" key="4">
    <source>
        <dbReference type="ARBA" id="ARBA00023015"/>
    </source>
</evidence>
<feature type="region of interest" description="Disordered" evidence="9">
    <location>
        <begin position="79"/>
        <end position="101"/>
    </location>
</feature>
<feature type="domain" description="Xylanolytic transcriptional activator regulatory" evidence="10">
    <location>
        <begin position="302"/>
        <end position="377"/>
    </location>
</feature>
<keyword evidence="4" id="KW-0805">Transcription regulation</keyword>
<keyword evidence="8" id="KW-0175">Coiled coil</keyword>
<dbReference type="Pfam" id="PF04082">
    <property type="entry name" value="Fungal_trans"/>
    <property type="match status" value="1"/>
</dbReference>
<keyword evidence="5" id="KW-0238">DNA-binding</keyword>
<dbReference type="AlphaFoldDB" id="A0A1L7WNA3"/>
<dbReference type="CDD" id="cd00067">
    <property type="entry name" value="GAL4"/>
    <property type="match status" value="1"/>
</dbReference>
<proteinExistence type="predicted"/>
<keyword evidence="12" id="KW-1185">Reference proteome</keyword>
<evidence type="ECO:0000256" key="8">
    <source>
        <dbReference type="SAM" id="Coils"/>
    </source>
</evidence>
<dbReference type="GO" id="GO:0003677">
    <property type="term" value="F:DNA binding"/>
    <property type="evidence" value="ECO:0007669"/>
    <property type="project" value="UniProtKB-KW"/>
</dbReference>
<dbReference type="GO" id="GO:0008270">
    <property type="term" value="F:zinc ion binding"/>
    <property type="evidence" value="ECO:0007669"/>
    <property type="project" value="InterPro"/>
</dbReference>
<dbReference type="Proteomes" id="UP000184330">
    <property type="component" value="Unassembled WGS sequence"/>
</dbReference>
<evidence type="ECO:0000259" key="10">
    <source>
        <dbReference type="SMART" id="SM00906"/>
    </source>
</evidence>
<organism evidence="11 12">
    <name type="scientific">Phialocephala subalpina</name>
    <dbReference type="NCBI Taxonomy" id="576137"/>
    <lineage>
        <taxon>Eukaryota</taxon>
        <taxon>Fungi</taxon>
        <taxon>Dikarya</taxon>
        <taxon>Ascomycota</taxon>
        <taxon>Pezizomycotina</taxon>
        <taxon>Leotiomycetes</taxon>
        <taxon>Helotiales</taxon>
        <taxon>Mollisiaceae</taxon>
        <taxon>Phialocephala</taxon>
        <taxon>Phialocephala fortinii species complex</taxon>
    </lineage>
</organism>
<dbReference type="InterPro" id="IPR036864">
    <property type="entry name" value="Zn2-C6_fun-type_DNA-bd_sf"/>
</dbReference>
<evidence type="ECO:0000256" key="1">
    <source>
        <dbReference type="ARBA" id="ARBA00004123"/>
    </source>
</evidence>
<reference evidence="11 12" key="1">
    <citation type="submission" date="2016-03" db="EMBL/GenBank/DDBJ databases">
        <authorList>
            <person name="Ploux O."/>
        </authorList>
    </citation>
    <scope>NUCLEOTIDE SEQUENCE [LARGE SCALE GENOMIC DNA]</scope>
    <source>
        <strain evidence="11 12">UAMH 11012</strain>
    </source>
</reference>